<dbReference type="Pfam" id="PF02368">
    <property type="entry name" value="Big_2"/>
    <property type="match status" value="1"/>
</dbReference>
<feature type="domain" description="BIG2" evidence="1">
    <location>
        <begin position="1039"/>
        <end position="1078"/>
    </location>
</feature>
<dbReference type="InterPro" id="IPR008964">
    <property type="entry name" value="Invasin/intimin_cell_adhesion"/>
</dbReference>
<dbReference type="InterPro" id="IPR003343">
    <property type="entry name" value="Big_2"/>
</dbReference>
<accession>A0A423I7R1</accession>
<dbReference type="EMBL" id="MOBN01000049">
    <property type="protein sequence ID" value="RON21455.1"/>
    <property type="molecule type" value="Genomic_DNA"/>
</dbReference>
<sequence>MTTFRPFLFPVFEYAASPLALRPPLVADMTHPIVDGDGGISIAVVDDEQGVLCVVNPYSHMQAGDKIDIYLDTVPVFHLEVLADDVNQRLFFYLPATLFVPGWIEEFYYRLQRNGEATPDDPSTPLRLLVKLNRPGGIDKKPHLPDGHSELHHVQLPPEVIDQGVDAEWAKKGVPVTIPFYPEITAHDTILMHWGSTALAPHTVTEAQAAGTEPIEIIADQAAILNGGDSDALVLRYDIYDRVWNWAVRHSQSTRVRVEAGAGRLDAPIIKESVNGVIDLKQLNQQDVTVQVHIQDGDFKIGDTITMTWIGTPPVGKPLIYTVSWTVDNIPSIHDFKVPYADVRAIAMGSADASYVLTKANGNPPLSSKRAFADVIGDVYAHPAPTIRELVGSVLEPDNTIATVDITYPGMANGDLVHLIWLGTRSNGQPYAHEEEYTVSQGDEERKAITIYVLGEHISVLADGKLDLSYRVSNDQAALYGVSESEHLLVDVQAIRATLPAPKVEEADGDLLDPSKVFDNVHVLIEYLGTLKDDIFTCYWTSPKPFASTSDWLPITSVSQGKPVRFRVDADYVTANIGQYVKVRYTLKHAATGLYSYSGTLNLLVGDLVAPTISSVKGTSSGDEIPNGDTTVETSVTLTGTASKGQKVDVLDGAVSKGQPTADPTTGIWTLVVSGLSVAPHSFTAKALYGSGAVSAAWTLTVTALVAPTISSVKGSPSGAEIPNGDTTVETSVTLTGTASKGQKVDVLDGAVSKGQPTADPTTGIWTLVVSGLSVAPHSFTAKALYGSGAVSAAWTLTVTALVAPTISSVKGSPSGVEIPHGSTTIETSVTLTGTASKGQKVDVLDGAVSKGQPTADPTTGIWTLVVSGLSVAFHSFTAQALYGDGQVSTPARNLTVTAVAAPAITRAEDSKGVEIRQAGITVDTAVTLTGTASNGQKVRILDDTTSKGEAIADPTSGIWTHPMTGLSVAAHSFTAKALYGSGQVSTPARTLTVTTVLVINTNQMYMSGYKLFHPTFAMHARPSYSQTRIPSGGRPPYNYSSSAPQVAQVHSSTGTVTGMRNGSATITVTDNSGQSARYVVQVRNTYDLKVIHDQTRTSAEAMAYMRSIGGVDIYYGTNISGLLNDNLVNPTHVLLNFSATNYCTSSGVPAYVRSAIENRYRLSTYASHPTDITRRGIVAFVPRN</sequence>
<gene>
    <name evidence="2" type="ORF">BK663_27875</name>
</gene>
<comment type="caution">
    <text evidence="2">The sequence shown here is derived from an EMBL/GenBank/DDBJ whole genome shotgun (WGS) entry which is preliminary data.</text>
</comment>
<dbReference type="SUPFAM" id="SSF49373">
    <property type="entry name" value="Invasin/intimin cell-adhesion fragments"/>
    <property type="match status" value="1"/>
</dbReference>
<dbReference type="AlphaFoldDB" id="A0A423I7R1"/>
<protein>
    <recommendedName>
        <fullName evidence="1">BIG2 domain-containing protein</fullName>
    </recommendedName>
</protein>
<dbReference type="Gene3D" id="2.60.40.1080">
    <property type="match status" value="1"/>
</dbReference>
<evidence type="ECO:0000313" key="2">
    <source>
        <dbReference type="EMBL" id="RON21455.1"/>
    </source>
</evidence>
<evidence type="ECO:0000259" key="1">
    <source>
        <dbReference type="Pfam" id="PF02368"/>
    </source>
</evidence>
<evidence type="ECO:0000313" key="3">
    <source>
        <dbReference type="Proteomes" id="UP000284168"/>
    </source>
</evidence>
<dbReference type="Proteomes" id="UP000284168">
    <property type="component" value="Unassembled WGS sequence"/>
</dbReference>
<name>A0A423I7R1_9PSED</name>
<organism evidence="2 3">
    <name type="scientific">Pseudomonas lini</name>
    <dbReference type="NCBI Taxonomy" id="163011"/>
    <lineage>
        <taxon>Bacteria</taxon>
        <taxon>Pseudomonadati</taxon>
        <taxon>Pseudomonadota</taxon>
        <taxon>Gammaproteobacteria</taxon>
        <taxon>Pseudomonadales</taxon>
        <taxon>Pseudomonadaceae</taxon>
        <taxon>Pseudomonas</taxon>
    </lineage>
</organism>
<proteinExistence type="predicted"/>
<dbReference type="RefSeq" id="WP_187326505.1">
    <property type="nucleotide sequence ID" value="NZ_MOBN01000049.1"/>
</dbReference>
<reference evidence="2 3" key="1">
    <citation type="submission" date="2016-10" db="EMBL/GenBank/DDBJ databases">
        <title>Comparative genome analysis of multiple Pseudomonas spp. focuses on biocontrol and plant growth promoting traits.</title>
        <authorList>
            <person name="Tao X.-Y."/>
            <person name="Taylor C.G."/>
        </authorList>
    </citation>
    <scope>NUCLEOTIDE SEQUENCE [LARGE SCALE GENOMIC DNA]</scope>
    <source>
        <strain evidence="2 3">48C10</strain>
    </source>
</reference>